<geneLocation type="plasmid" evidence="1 2">
    <name>P2</name>
</geneLocation>
<name>H8H2D9_DEIGI</name>
<keyword evidence="2" id="KW-1185">Reference proteome</keyword>
<reference evidence="1 2" key="1">
    <citation type="journal article" date="2012" name="PLoS ONE">
        <title>Genome sequence and transcriptome analysis of the radioresistant bacterium Deinococcus gobiensis: insights into the extreme environmental adaptations.</title>
        <authorList>
            <person name="Yuan M."/>
            <person name="Chen M."/>
            <person name="Zhang W."/>
            <person name="Lu W."/>
            <person name="Wang J."/>
            <person name="Yang M."/>
            <person name="Zhao P."/>
            <person name="Tang R."/>
            <person name="Li X."/>
            <person name="Hao Y."/>
            <person name="Zhou Z."/>
            <person name="Zhan Y."/>
            <person name="Yu H."/>
            <person name="Teng C."/>
            <person name="Yan Y."/>
            <person name="Ping S."/>
            <person name="Wang Y."/>
            <person name="Lin M."/>
        </authorList>
    </citation>
    <scope>NUCLEOTIDE SEQUENCE [LARGE SCALE GENOMIC DNA]</scope>
    <source>
        <strain evidence="2">DSM 21396 / JCM 16679 / CGMCC 1.7299 / I-0</strain>
        <plasmid evidence="1">P2</plasmid>
    </source>
</reference>
<evidence type="ECO:0000313" key="1">
    <source>
        <dbReference type="EMBL" id="AFD27686.1"/>
    </source>
</evidence>
<keyword evidence="1" id="KW-0614">Plasmid</keyword>
<sequence>MALATPPKAVFKVKNSGKIRTILHPTLTRPTPPGRQIP</sequence>
<organism evidence="1 2">
    <name type="scientific">Deinococcus gobiensis (strain DSM 21396 / JCM 16679 / CGMCC 1.7299 / I-0)</name>
    <dbReference type="NCBI Taxonomy" id="745776"/>
    <lineage>
        <taxon>Bacteria</taxon>
        <taxon>Thermotogati</taxon>
        <taxon>Deinococcota</taxon>
        <taxon>Deinococci</taxon>
        <taxon>Deinococcales</taxon>
        <taxon>Deinococcaceae</taxon>
        <taxon>Deinococcus</taxon>
    </lineage>
</organism>
<gene>
    <name evidence="1" type="ordered locus">DGo_PB0417</name>
</gene>
<dbReference type="Proteomes" id="UP000007575">
    <property type="component" value="Plasmid P2"/>
</dbReference>
<dbReference type="EMBL" id="CP002193">
    <property type="protein sequence ID" value="AFD27686.1"/>
    <property type="molecule type" value="Genomic_DNA"/>
</dbReference>
<evidence type="ECO:0000313" key="2">
    <source>
        <dbReference type="Proteomes" id="UP000007575"/>
    </source>
</evidence>
<proteinExistence type="predicted"/>
<dbReference type="AlphaFoldDB" id="H8H2D9"/>
<dbReference type="HOGENOM" id="CLU_3327134_0_0_0"/>
<dbReference type="KEGG" id="dgo:DGo_PB0417"/>
<protein>
    <submittedName>
        <fullName evidence="1">Uncharacterized protein</fullName>
    </submittedName>
</protein>
<accession>H8H2D9</accession>